<dbReference type="Proteomes" id="UP000294530">
    <property type="component" value="Unassembled WGS sequence"/>
</dbReference>
<dbReference type="AlphaFoldDB" id="A0A976NYU4"/>
<evidence type="ECO:0000313" key="2">
    <source>
        <dbReference type="Proteomes" id="UP000294530"/>
    </source>
</evidence>
<dbReference type="EMBL" id="SHOA02000001">
    <property type="protein sequence ID" value="TDH73045.1"/>
    <property type="molecule type" value="Genomic_DNA"/>
</dbReference>
<organism evidence="1 2">
    <name type="scientific">Bremia lactucae</name>
    <name type="common">Lettuce downy mildew</name>
    <dbReference type="NCBI Taxonomy" id="4779"/>
    <lineage>
        <taxon>Eukaryota</taxon>
        <taxon>Sar</taxon>
        <taxon>Stramenopiles</taxon>
        <taxon>Oomycota</taxon>
        <taxon>Peronosporomycetes</taxon>
        <taxon>Peronosporales</taxon>
        <taxon>Peronosporaceae</taxon>
        <taxon>Bremia</taxon>
    </lineage>
</organism>
<accession>A0A976NYU4</accession>
<gene>
    <name evidence="1" type="ORF">CCR75_001499</name>
</gene>
<proteinExistence type="predicted"/>
<dbReference type="GeneID" id="94345273"/>
<evidence type="ECO:0000313" key="1">
    <source>
        <dbReference type="EMBL" id="TDH73045.1"/>
    </source>
</evidence>
<comment type="caution">
    <text evidence="1">The sequence shown here is derived from an EMBL/GenBank/DDBJ whole genome shotgun (WGS) entry which is preliminary data.</text>
</comment>
<sequence>MHQKLAEQLITFGRNVLQLEDFCEMGSLNCKKGTLTRARAKITTYLHNARAYEENTQLLVLENPALAAVKIA</sequence>
<name>A0A976NYU4_BRELC</name>
<dbReference type="KEGG" id="blac:94345273"/>
<reference evidence="1 2" key="1">
    <citation type="journal article" date="2021" name="Genome Biol.">
        <title>AFLAP: assembly-free linkage analysis pipeline using k-mers from genome sequencing data.</title>
        <authorList>
            <person name="Fletcher K."/>
            <person name="Zhang L."/>
            <person name="Gil J."/>
            <person name="Han R."/>
            <person name="Cavanaugh K."/>
            <person name="Michelmore R."/>
        </authorList>
    </citation>
    <scope>NUCLEOTIDE SEQUENCE [LARGE SCALE GENOMIC DNA]</scope>
    <source>
        <strain evidence="1 2">SF5</strain>
    </source>
</reference>
<dbReference type="RefSeq" id="XP_067822544.1">
    <property type="nucleotide sequence ID" value="XM_067959602.1"/>
</dbReference>
<keyword evidence="2" id="KW-1185">Reference proteome</keyword>
<protein>
    <submittedName>
        <fullName evidence="1">Uncharacterized protein</fullName>
    </submittedName>
</protein>